<comment type="caution">
    <text evidence="2">The sequence shown here is derived from an EMBL/GenBank/DDBJ whole genome shotgun (WGS) entry which is preliminary data.</text>
</comment>
<sequence>MIFLFSKSIKNQIQLVNQAINASINSLNLTKQLINELERVSGSFGTSMPGVGRTVNIPGIIGTYDGENMVTEKGQKFPVPQNYASKSELVYGDTLKRIEEGGGLVFKQVQRVKRLKVPGVLVKKEGRWAAVTSEGSYKVLDRTVEHFGFKEGQEVMAVVSENNKTAPFAAIEQLKKEESGAVLPKPEEEKKKAVSEEKKPAPAPAPAPVSVPVPAAKTKEAPKKEKPKAKKETKREESAMSLSEEKPKGGSSVALKDDDLR</sequence>
<evidence type="ECO:0008006" key="4">
    <source>
        <dbReference type="Google" id="ProtNLM"/>
    </source>
</evidence>
<proteinExistence type="predicted"/>
<feature type="compositionally biased region" description="Basic and acidic residues" evidence="1">
    <location>
        <begin position="179"/>
        <end position="200"/>
    </location>
</feature>
<dbReference type="Proteomes" id="UP000231388">
    <property type="component" value="Unassembled WGS sequence"/>
</dbReference>
<gene>
    <name evidence="2" type="ORF">COX53_01235</name>
</gene>
<feature type="compositionally biased region" description="Basic and acidic residues" evidence="1">
    <location>
        <begin position="233"/>
        <end position="248"/>
    </location>
</feature>
<evidence type="ECO:0000313" key="2">
    <source>
        <dbReference type="EMBL" id="PIP04620.1"/>
    </source>
</evidence>
<dbReference type="AlphaFoldDB" id="A0A2G9XCB1"/>
<dbReference type="EMBL" id="PCQY01000018">
    <property type="protein sequence ID" value="PIP04620.1"/>
    <property type="molecule type" value="Genomic_DNA"/>
</dbReference>
<feature type="compositionally biased region" description="Pro residues" evidence="1">
    <location>
        <begin position="201"/>
        <end position="211"/>
    </location>
</feature>
<feature type="region of interest" description="Disordered" evidence="1">
    <location>
        <begin position="179"/>
        <end position="261"/>
    </location>
</feature>
<evidence type="ECO:0000256" key="1">
    <source>
        <dbReference type="SAM" id="MobiDB-lite"/>
    </source>
</evidence>
<protein>
    <recommendedName>
        <fullName evidence="4">50S ribosomal protein L7/L12</fullName>
    </recommendedName>
</protein>
<organism evidence="2 3">
    <name type="scientific">candidate division WWE3 bacterium CG23_combo_of_CG06-09_8_20_14_all_40_14</name>
    <dbReference type="NCBI Taxonomy" id="1975095"/>
    <lineage>
        <taxon>Bacteria</taxon>
        <taxon>Katanobacteria</taxon>
    </lineage>
</organism>
<name>A0A2G9XCB1_UNCKA</name>
<reference evidence="2 3" key="1">
    <citation type="submission" date="2017-09" db="EMBL/GenBank/DDBJ databases">
        <title>Depth-based differentiation of microbial function through sediment-hosted aquifers and enrichment of novel symbionts in the deep terrestrial subsurface.</title>
        <authorList>
            <person name="Probst A.J."/>
            <person name="Ladd B."/>
            <person name="Jarett J.K."/>
            <person name="Geller-Mcgrath D.E."/>
            <person name="Sieber C.M."/>
            <person name="Emerson J.B."/>
            <person name="Anantharaman K."/>
            <person name="Thomas B.C."/>
            <person name="Malmstrom R."/>
            <person name="Stieglmeier M."/>
            <person name="Klingl A."/>
            <person name="Woyke T."/>
            <person name="Ryan C.M."/>
            <person name="Banfield J.F."/>
        </authorList>
    </citation>
    <scope>NUCLEOTIDE SEQUENCE [LARGE SCALE GENOMIC DNA]</scope>
    <source>
        <strain evidence="2">CG23_combo_of_CG06-09_8_20_14_all_40_14</strain>
    </source>
</reference>
<evidence type="ECO:0000313" key="3">
    <source>
        <dbReference type="Proteomes" id="UP000231388"/>
    </source>
</evidence>
<accession>A0A2G9XCB1</accession>